<name>A0A449B4M6_9BACT</name>
<dbReference type="EMBL" id="LR215037">
    <property type="protein sequence ID" value="VEU75557.1"/>
    <property type="molecule type" value="Genomic_DNA"/>
</dbReference>
<dbReference type="GO" id="GO:0004520">
    <property type="term" value="F:DNA endonuclease activity"/>
    <property type="evidence" value="ECO:0007669"/>
    <property type="project" value="InterPro"/>
</dbReference>
<keyword evidence="8 10" id="KW-0464">Manganese</keyword>
<keyword evidence="2 10" id="KW-0479">Metal-binding</keyword>
<dbReference type="GO" id="GO:0003677">
    <property type="term" value="F:DNA binding"/>
    <property type="evidence" value="ECO:0007669"/>
    <property type="project" value="UniProtKB-KW"/>
</dbReference>
<evidence type="ECO:0000256" key="3">
    <source>
        <dbReference type="ARBA" id="ARBA00022759"/>
    </source>
</evidence>
<evidence type="ECO:0000313" key="12">
    <source>
        <dbReference type="Proteomes" id="UP000290243"/>
    </source>
</evidence>
<dbReference type="NCBIfam" id="TIGR00287">
    <property type="entry name" value="cas1"/>
    <property type="match status" value="1"/>
</dbReference>
<dbReference type="EC" id="3.1.-.-" evidence="10"/>
<dbReference type="NCBIfam" id="TIGR03639">
    <property type="entry name" value="cas1_NMENI"/>
    <property type="match status" value="1"/>
</dbReference>
<sequence length="294" mass="34735">MKKIIDVTETSYIHLFLNNLIFTKNGVKIMIPTKDIETLIIENTHLTISIALINKLVDNGVNIIICDEKHLPNALLIPYHKYYSVKNLQNQITWNLDFKTKAWQLIVKTKIFNSLKILKTLKLLNKENEDKIINYSNSIVGLDFSNAEAHVAKLYFKLLFGEKFKRSDEENFINRYLNYGYSILLSYIVRSLCNKGFDVRLGLFHKSYSNNFALATDIIEPFRCLIDLHLYKYIKSNELLSFKDYKKVIFDIFEEFIFFKNENVKVSKYIDLFVEEILVKNNFEKELYFERIKG</sequence>
<dbReference type="GO" id="GO:0051607">
    <property type="term" value="P:defense response to virus"/>
    <property type="evidence" value="ECO:0007669"/>
    <property type="project" value="UniProtKB-UniRule"/>
</dbReference>
<dbReference type="Proteomes" id="UP000290243">
    <property type="component" value="Chromosome"/>
</dbReference>
<evidence type="ECO:0000313" key="11">
    <source>
        <dbReference type="EMBL" id="VEU75557.1"/>
    </source>
</evidence>
<evidence type="ECO:0000256" key="2">
    <source>
        <dbReference type="ARBA" id="ARBA00022723"/>
    </source>
</evidence>
<dbReference type="GO" id="GO:0043571">
    <property type="term" value="P:maintenance of CRISPR repeat elements"/>
    <property type="evidence" value="ECO:0007669"/>
    <property type="project" value="UniProtKB-UniRule"/>
</dbReference>
<reference evidence="11 12" key="1">
    <citation type="submission" date="2019-01" db="EMBL/GenBank/DDBJ databases">
        <authorList>
            <consortium name="Pathogen Informatics"/>
        </authorList>
    </citation>
    <scope>NUCLEOTIDE SEQUENCE [LARGE SCALE GENOMIC DNA]</scope>
    <source>
        <strain evidence="11 12">NCTC10168</strain>
    </source>
</reference>
<dbReference type="AlphaFoldDB" id="A0A449B4M6"/>
<dbReference type="RefSeq" id="WP_129646762.1">
    <property type="nucleotide sequence ID" value="NZ_LR215037.1"/>
</dbReference>
<dbReference type="InterPro" id="IPR002729">
    <property type="entry name" value="CRISPR-assoc_Cas1"/>
</dbReference>
<feature type="binding site" evidence="10">
    <location>
        <position position="205"/>
    </location>
    <ligand>
        <name>Mn(2+)</name>
        <dbReference type="ChEBI" id="CHEBI:29035"/>
    </ligand>
</feature>
<evidence type="ECO:0000256" key="1">
    <source>
        <dbReference type="ARBA" id="ARBA00022722"/>
    </source>
</evidence>
<evidence type="ECO:0000256" key="5">
    <source>
        <dbReference type="ARBA" id="ARBA00022842"/>
    </source>
</evidence>
<keyword evidence="6 10" id="KW-0051">Antiviral defense</keyword>
<evidence type="ECO:0000256" key="6">
    <source>
        <dbReference type="ARBA" id="ARBA00023118"/>
    </source>
</evidence>
<comment type="cofactor">
    <cofactor evidence="10">
        <name>Mg(2+)</name>
        <dbReference type="ChEBI" id="CHEBI:18420"/>
    </cofactor>
    <cofactor evidence="10">
        <name>Mn(2+)</name>
        <dbReference type="ChEBI" id="CHEBI:29035"/>
    </cofactor>
</comment>
<accession>A0A449B4M6</accession>
<protein>
    <recommendedName>
        <fullName evidence="10">CRISPR-associated endonuclease Cas1</fullName>
        <ecNumber evidence="10">3.1.-.-</ecNumber>
    </recommendedName>
</protein>
<dbReference type="GO" id="GO:0016787">
    <property type="term" value="F:hydrolase activity"/>
    <property type="evidence" value="ECO:0007669"/>
    <property type="project" value="UniProtKB-KW"/>
</dbReference>
<dbReference type="HAMAP" id="MF_01470">
    <property type="entry name" value="Cas1"/>
    <property type="match status" value="1"/>
</dbReference>
<dbReference type="InterPro" id="IPR050646">
    <property type="entry name" value="Cas1"/>
</dbReference>
<dbReference type="KEGG" id="mmau:NCTC10168_00483"/>
<dbReference type="PANTHER" id="PTHR34353">
    <property type="entry name" value="CRISPR-ASSOCIATED ENDONUCLEASE CAS1 1"/>
    <property type="match status" value="1"/>
</dbReference>
<keyword evidence="7 10" id="KW-0238">DNA-binding</keyword>
<keyword evidence="12" id="KW-1185">Reference proteome</keyword>
<comment type="subunit">
    <text evidence="9 10">Homodimer, forms a heterotetramer with a Cas2 homodimer.</text>
</comment>
<keyword evidence="5 10" id="KW-0460">Magnesium</keyword>
<evidence type="ECO:0000256" key="4">
    <source>
        <dbReference type="ARBA" id="ARBA00022801"/>
    </source>
</evidence>
<dbReference type="PANTHER" id="PTHR34353:SF2">
    <property type="entry name" value="CRISPR-ASSOCIATED ENDONUCLEASE CAS1 1"/>
    <property type="match status" value="1"/>
</dbReference>
<keyword evidence="1 10" id="KW-0540">Nuclease</keyword>
<dbReference type="InterPro" id="IPR042206">
    <property type="entry name" value="CRISPR-assoc_Cas1_C"/>
</dbReference>
<feature type="binding site" evidence="10">
    <location>
        <position position="148"/>
    </location>
    <ligand>
        <name>Mn(2+)</name>
        <dbReference type="ChEBI" id="CHEBI:29035"/>
    </ligand>
</feature>
<proteinExistence type="inferred from homology"/>
<evidence type="ECO:0000256" key="9">
    <source>
        <dbReference type="ARBA" id="ARBA00038592"/>
    </source>
</evidence>
<organism evidence="11 12">
    <name type="scientific">Mycoplasmopsis maculosa</name>
    <dbReference type="NCBI Taxonomy" id="114885"/>
    <lineage>
        <taxon>Bacteria</taxon>
        <taxon>Bacillati</taxon>
        <taxon>Mycoplasmatota</taxon>
        <taxon>Mycoplasmoidales</taxon>
        <taxon>Metamycoplasmataceae</taxon>
        <taxon>Mycoplasmopsis</taxon>
    </lineage>
</organism>
<gene>
    <name evidence="10" type="primary">cas1</name>
    <name evidence="11" type="ORF">NCTC10168_00483</name>
</gene>
<dbReference type="GO" id="GO:0046872">
    <property type="term" value="F:metal ion binding"/>
    <property type="evidence" value="ECO:0007669"/>
    <property type="project" value="UniProtKB-UniRule"/>
</dbReference>
<dbReference type="OrthoDB" id="9803119at2"/>
<feature type="binding site" evidence="10">
    <location>
        <position position="220"/>
    </location>
    <ligand>
        <name>Mn(2+)</name>
        <dbReference type="ChEBI" id="CHEBI:29035"/>
    </ligand>
</feature>
<dbReference type="Gene3D" id="1.20.120.920">
    <property type="entry name" value="CRISPR-associated endonuclease Cas1, C-terminal domain"/>
    <property type="match status" value="1"/>
</dbReference>
<comment type="function">
    <text evidence="10">CRISPR (clustered regularly interspaced short palindromic repeat), is an adaptive immune system that provides protection against mobile genetic elements (viruses, transposable elements and conjugative plasmids). CRISPR clusters contain spacers, sequences complementary to antecedent mobile elements, and target invading nucleic acids. CRISPR clusters are transcribed and processed into CRISPR RNA (crRNA). Acts as a dsDNA endonuclease. Involved in the integration of spacer DNA into the CRISPR cassette.</text>
</comment>
<keyword evidence="4 10" id="KW-0378">Hydrolase</keyword>
<evidence type="ECO:0000256" key="10">
    <source>
        <dbReference type="HAMAP-Rule" id="MF_01470"/>
    </source>
</evidence>
<dbReference type="Pfam" id="PF01867">
    <property type="entry name" value="Cas_Cas1"/>
    <property type="match status" value="1"/>
</dbReference>
<dbReference type="InterPro" id="IPR019855">
    <property type="entry name" value="CRISPR-assoc_Cas1_NMENI"/>
</dbReference>
<evidence type="ECO:0000256" key="7">
    <source>
        <dbReference type="ARBA" id="ARBA00023125"/>
    </source>
</evidence>
<comment type="similarity">
    <text evidence="10">Belongs to the CRISPR-associated endonuclease Cas1 family.</text>
</comment>
<evidence type="ECO:0000256" key="8">
    <source>
        <dbReference type="ARBA" id="ARBA00023211"/>
    </source>
</evidence>
<keyword evidence="3 10" id="KW-0255">Endonuclease</keyword>